<dbReference type="EMBL" id="UFXQ01000001">
    <property type="protein sequence ID" value="STC70466.1"/>
    <property type="molecule type" value="Genomic_DNA"/>
</dbReference>
<comment type="similarity">
    <text evidence="2 7">Belongs to the TVP38/TMEM64 family.</text>
</comment>
<gene>
    <name evidence="9" type="primary">ydjZ</name>
    <name evidence="9" type="ORF">NCTC11862_02285</name>
</gene>
<dbReference type="OrthoDB" id="5242213at2"/>
<keyword evidence="3 7" id="KW-1003">Cell membrane</keyword>
<dbReference type="AlphaFoldDB" id="A0A376CPL4"/>
<keyword evidence="6 7" id="KW-0472">Membrane</keyword>
<feature type="transmembrane region" description="Helical" evidence="7">
    <location>
        <begin position="42"/>
        <end position="60"/>
    </location>
</feature>
<evidence type="ECO:0000256" key="6">
    <source>
        <dbReference type="ARBA" id="ARBA00023136"/>
    </source>
</evidence>
<evidence type="ECO:0000259" key="8">
    <source>
        <dbReference type="Pfam" id="PF09335"/>
    </source>
</evidence>
<evidence type="ECO:0000256" key="4">
    <source>
        <dbReference type="ARBA" id="ARBA00022692"/>
    </source>
</evidence>
<feature type="transmembrane region" description="Helical" evidence="7">
    <location>
        <begin position="186"/>
        <end position="204"/>
    </location>
</feature>
<protein>
    <recommendedName>
        <fullName evidence="7">TVP38/TMEM64 family membrane protein</fullName>
    </recommendedName>
</protein>
<proteinExistence type="inferred from homology"/>
<feature type="domain" description="VTT" evidence="8">
    <location>
        <begin position="60"/>
        <end position="177"/>
    </location>
</feature>
<accession>A0A376CPL4</accession>
<dbReference type="Pfam" id="PF09335">
    <property type="entry name" value="VTT_dom"/>
    <property type="match status" value="1"/>
</dbReference>
<evidence type="ECO:0000313" key="9">
    <source>
        <dbReference type="EMBL" id="STC70466.1"/>
    </source>
</evidence>
<dbReference type="RefSeq" id="WP_018581973.1">
    <property type="nucleotide sequence ID" value="NZ_LDYD01000008.1"/>
</dbReference>
<evidence type="ECO:0000256" key="1">
    <source>
        <dbReference type="ARBA" id="ARBA00004651"/>
    </source>
</evidence>
<dbReference type="PANTHER" id="PTHR12677:SF59">
    <property type="entry name" value="GOLGI APPARATUS MEMBRANE PROTEIN TVP38-RELATED"/>
    <property type="match status" value="1"/>
</dbReference>
<reference evidence="9 10" key="1">
    <citation type="submission" date="2018-06" db="EMBL/GenBank/DDBJ databases">
        <authorList>
            <consortium name="Pathogen Informatics"/>
            <person name="Doyle S."/>
        </authorList>
    </citation>
    <scope>NUCLEOTIDE SEQUENCE [LARGE SCALE GENOMIC DNA]</scope>
    <source>
        <strain evidence="9 10">NCTC11862</strain>
    </source>
</reference>
<keyword evidence="4 7" id="KW-0812">Transmembrane</keyword>
<sequence length="225" mass="24394">MKTRTWRIVAIILAAAVFVVAWALIDVPPLSVLREWATTTGAWFPVVFWLLYVLITQFPIPRTVMTLSSGILFGPVWGIIISLTATTVAAALSLVIVRGLLRDWIEPRLTHPTVATINDHLERRGWLAVVSLRLIAGVPFSIMNYVAALTKVRLVPFTLATLVGSAPGTILITLFGDTLTGEANPAVIATMAVLALVGIAGLIVDTRRARRDNAQPDDLNVKPSQ</sequence>
<feature type="transmembrane region" description="Helical" evidence="7">
    <location>
        <begin position="126"/>
        <end position="147"/>
    </location>
</feature>
<dbReference type="PANTHER" id="PTHR12677">
    <property type="entry name" value="GOLGI APPARATUS MEMBRANE PROTEIN TVP38-RELATED"/>
    <property type="match status" value="1"/>
</dbReference>
<organism evidence="9 10">
    <name type="scientific">Corynebacterium pilosum</name>
    <dbReference type="NCBI Taxonomy" id="35756"/>
    <lineage>
        <taxon>Bacteria</taxon>
        <taxon>Bacillati</taxon>
        <taxon>Actinomycetota</taxon>
        <taxon>Actinomycetes</taxon>
        <taxon>Mycobacteriales</taxon>
        <taxon>Corynebacteriaceae</taxon>
        <taxon>Corynebacterium</taxon>
    </lineage>
</organism>
<evidence type="ECO:0000256" key="7">
    <source>
        <dbReference type="RuleBase" id="RU366058"/>
    </source>
</evidence>
<dbReference type="InterPro" id="IPR015414">
    <property type="entry name" value="TMEM64"/>
</dbReference>
<evidence type="ECO:0000256" key="2">
    <source>
        <dbReference type="ARBA" id="ARBA00008640"/>
    </source>
</evidence>
<feature type="transmembrane region" description="Helical" evidence="7">
    <location>
        <begin position="72"/>
        <end position="97"/>
    </location>
</feature>
<keyword evidence="5 7" id="KW-1133">Transmembrane helix</keyword>
<dbReference type="STRING" id="35756.GCA_001044155_02563"/>
<dbReference type="InterPro" id="IPR032816">
    <property type="entry name" value="VTT_dom"/>
</dbReference>
<evidence type="ECO:0000256" key="3">
    <source>
        <dbReference type="ARBA" id="ARBA00022475"/>
    </source>
</evidence>
<evidence type="ECO:0000256" key="5">
    <source>
        <dbReference type="ARBA" id="ARBA00022989"/>
    </source>
</evidence>
<keyword evidence="10" id="KW-1185">Reference proteome</keyword>
<name>A0A376CPL4_9CORY</name>
<comment type="subcellular location">
    <subcellularLocation>
        <location evidence="1 7">Cell membrane</location>
        <topology evidence="1 7">Multi-pass membrane protein</topology>
    </subcellularLocation>
</comment>
<dbReference type="GO" id="GO:0005886">
    <property type="term" value="C:plasma membrane"/>
    <property type="evidence" value="ECO:0007669"/>
    <property type="project" value="UniProtKB-SubCell"/>
</dbReference>
<feature type="transmembrane region" description="Helical" evidence="7">
    <location>
        <begin position="154"/>
        <end position="174"/>
    </location>
</feature>
<evidence type="ECO:0000313" key="10">
    <source>
        <dbReference type="Proteomes" id="UP000254467"/>
    </source>
</evidence>
<dbReference type="Proteomes" id="UP000254467">
    <property type="component" value="Unassembled WGS sequence"/>
</dbReference>